<protein>
    <recommendedName>
        <fullName evidence="8">Ferritin</fullName>
        <ecNumber evidence="8">1.16.3.2</ecNumber>
    </recommendedName>
</protein>
<dbReference type="CDD" id="cd01055">
    <property type="entry name" value="Nonheme_Ferritin"/>
    <property type="match status" value="1"/>
</dbReference>
<keyword evidence="4 10" id="KW-0560">Oxidoreductase</keyword>
<dbReference type="GO" id="GO:0006826">
    <property type="term" value="P:iron ion transport"/>
    <property type="evidence" value="ECO:0007669"/>
    <property type="project" value="InterPro"/>
</dbReference>
<gene>
    <name evidence="10" type="ORF">GEAM_2134</name>
</gene>
<dbReference type="PROSITE" id="PS50905">
    <property type="entry name" value="FERRITIN_LIKE"/>
    <property type="match status" value="1"/>
</dbReference>
<dbReference type="PANTHER" id="PTHR11431">
    <property type="entry name" value="FERRITIN"/>
    <property type="match status" value="1"/>
</dbReference>
<feature type="binding site" evidence="7">
    <location>
        <position position="145"/>
    </location>
    <ligand>
        <name>Fe cation</name>
        <dbReference type="ChEBI" id="CHEBI:24875"/>
        <label>1</label>
    </ligand>
</feature>
<comment type="subunit">
    <text evidence="6">Homooligomer of 24 subunits that assemble into a spherical protein shell (12 +/- 1 nM diameter) that can sequester at least 2000 iron atoms.</text>
</comment>
<evidence type="ECO:0000313" key="11">
    <source>
        <dbReference type="Proteomes" id="UP000028640"/>
    </source>
</evidence>
<dbReference type="NCBIfam" id="NF007638">
    <property type="entry name" value="PRK10304.1"/>
    <property type="match status" value="1"/>
</dbReference>
<dbReference type="PANTHER" id="PTHR11431:SF127">
    <property type="entry name" value="BACTERIAL NON-HEME FERRITIN"/>
    <property type="match status" value="1"/>
</dbReference>
<feature type="domain" description="Ferritin-like diiron" evidence="9">
    <location>
        <begin position="18"/>
        <end position="163"/>
    </location>
</feature>
<evidence type="ECO:0000256" key="3">
    <source>
        <dbReference type="ARBA" id="ARBA00022723"/>
    </source>
</evidence>
<evidence type="ECO:0000256" key="6">
    <source>
        <dbReference type="ARBA" id="ARBA00061982"/>
    </source>
</evidence>
<dbReference type="GO" id="GO:0005829">
    <property type="term" value="C:cytosol"/>
    <property type="evidence" value="ECO:0007669"/>
    <property type="project" value="TreeGrafter"/>
</dbReference>
<dbReference type="GO" id="GO:0006879">
    <property type="term" value="P:intracellular iron ion homeostasis"/>
    <property type="evidence" value="ECO:0007669"/>
    <property type="project" value="UniProtKB-KW"/>
</dbReference>
<dbReference type="Pfam" id="PF00210">
    <property type="entry name" value="Ferritin"/>
    <property type="match status" value="1"/>
</dbReference>
<dbReference type="GO" id="GO:0042802">
    <property type="term" value="F:identical protein binding"/>
    <property type="evidence" value="ECO:0007669"/>
    <property type="project" value="UniProtKB-ARBA"/>
</dbReference>
<dbReference type="GO" id="GO:0008199">
    <property type="term" value="F:ferric iron binding"/>
    <property type="evidence" value="ECO:0007669"/>
    <property type="project" value="InterPro"/>
</dbReference>
<comment type="similarity">
    <text evidence="1 8">Belongs to the ferritin family. Prokaryotic subfamily.</text>
</comment>
<keyword evidence="11" id="KW-1185">Reference proteome</keyword>
<dbReference type="InterPro" id="IPR001519">
    <property type="entry name" value="Ferritin"/>
</dbReference>
<dbReference type="FunFam" id="1.20.1260.10:FF:000001">
    <property type="entry name" value="Non-heme ferritin"/>
    <property type="match status" value="1"/>
</dbReference>
<evidence type="ECO:0000256" key="4">
    <source>
        <dbReference type="ARBA" id="ARBA00023002"/>
    </source>
</evidence>
<dbReference type="AlphaFoldDB" id="A0A085GAR7"/>
<comment type="function">
    <text evidence="8">Iron-storage protein.</text>
</comment>
<feature type="binding site" evidence="7">
    <location>
        <position position="71"/>
    </location>
    <ligand>
        <name>Fe cation</name>
        <dbReference type="ChEBI" id="CHEBI:24875"/>
        <label>1</label>
    </ligand>
</feature>
<dbReference type="EMBL" id="JMPJ01000053">
    <property type="protein sequence ID" value="KFC80812.1"/>
    <property type="molecule type" value="Genomic_DNA"/>
</dbReference>
<evidence type="ECO:0000313" key="10">
    <source>
        <dbReference type="EMBL" id="KFC80812.1"/>
    </source>
</evidence>
<dbReference type="Gene3D" id="1.20.1260.10">
    <property type="match status" value="1"/>
</dbReference>
<feature type="binding site" evidence="7">
    <location>
        <position position="68"/>
    </location>
    <ligand>
        <name>Fe cation</name>
        <dbReference type="ChEBI" id="CHEBI:24875"/>
        <label>1</label>
    </ligand>
</feature>
<dbReference type="GO" id="GO:0008198">
    <property type="term" value="F:ferrous iron binding"/>
    <property type="evidence" value="ECO:0007669"/>
    <property type="project" value="TreeGrafter"/>
</dbReference>
<dbReference type="InterPro" id="IPR009040">
    <property type="entry name" value="Ferritin-like_diiron"/>
</dbReference>
<proteinExistence type="inferred from homology"/>
<feature type="binding site" evidence="7">
    <location>
        <position position="112"/>
    </location>
    <ligand>
        <name>Fe cation</name>
        <dbReference type="ChEBI" id="CHEBI:24875"/>
        <label>1</label>
    </ligand>
</feature>
<evidence type="ECO:0000256" key="8">
    <source>
        <dbReference type="RuleBase" id="RU361145"/>
    </source>
</evidence>
<comment type="subcellular location">
    <subcellularLocation>
        <location evidence="8">Cytoplasm</location>
    </subcellularLocation>
</comment>
<keyword evidence="8" id="KW-0963">Cytoplasm</keyword>
<evidence type="ECO:0000256" key="2">
    <source>
        <dbReference type="ARBA" id="ARBA00022434"/>
    </source>
</evidence>
<evidence type="ECO:0000256" key="1">
    <source>
        <dbReference type="ARBA" id="ARBA00006950"/>
    </source>
</evidence>
<evidence type="ECO:0000259" key="9">
    <source>
        <dbReference type="PROSITE" id="PS50905"/>
    </source>
</evidence>
<comment type="catalytic activity">
    <reaction evidence="8">
        <text>4 Fe(2+) + O2 + 6 H2O = 4 iron(III) oxide-hydroxide + 12 H(+)</text>
        <dbReference type="Rhea" id="RHEA:11972"/>
        <dbReference type="ChEBI" id="CHEBI:15377"/>
        <dbReference type="ChEBI" id="CHEBI:15378"/>
        <dbReference type="ChEBI" id="CHEBI:15379"/>
        <dbReference type="ChEBI" id="CHEBI:29033"/>
        <dbReference type="ChEBI" id="CHEBI:78619"/>
        <dbReference type="EC" id="1.16.3.2"/>
    </reaction>
</comment>
<comment type="caution">
    <text evidence="10">The sequence shown here is derived from an EMBL/GenBank/DDBJ whole genome shotgun (WGS) entry which is preliminary data.</text>
</comment>
<dbReference type="SUPFAM" id="SSF47240">
    <property type="entry name" value="Ferritin-like"/>
    <property type="match status" value="1"/>
</dbReference>
<keyword evidence="5 7" id="KW-0408">Iron</keyword>
<dbReference type="InterPro" id="IPR009078">
    <property type="entry name" value="Ferritin-like_SF"/>
</dbReference>
<dbReference type="InterPro" id="IPR012347">
    <property type="entry name" value="Ferritin-like"/>
</dbReference>
<dbReference type="InterPro" id="IPR041719">
    <property type="entry name" value="Ferritin_prok"/>
</dbReference>
<accession>A0A085GAR7</accession>
<dbReference type="EC" id="1.16.3.2" evidence="8"/>
<reference evidence="10 11" key="1">
    <citation type="submission" date="2014-05" db="EMBL/GenBank/DDBJ databases">
        <title>ATOL: Assembling a taxonomically balanced genome-scale reconstruction of the evolutionary history of the Enterobacteriaceae.</title>
        <authorList>
            <person name="Plunkett G.III."/>
            <person name="Neeno-Eckwall E.C."/>
            <person name="Glasner J.D."/>
            <person name="Perna N.T."/>
        </authorList>
    </citation>
    <scope>NUCLEOTIDE SEQUENCE [LARGE SCALE GENOMIC DNA]</scope>
    <source>
        <strain evidence="10 11">ATCC 33852</strain>
    </source>
</reference>
<name>A0A085GAR7_EWIA3</name>
<dbReference type="STRING" id="910964.GEAM_2134"/>
<dbReference type="InterPro" id="IPR008331">
    <property type="entry name" value="Ferritin_DPS_dom"/>
</dbReference>
<keyword evidence="3 7" id="KW-0479">Metal-binding</keyword>
<feature type="binding site" evidence="7">
    <location>
        <position position="35"/>
    </location>
    <ligand>
        <name>Fe cation</name>
        <dbReference type="ChEBI" id="CHEBI:24875"/>
        <label>1</label>
    </ligand>
</feature>
<dbReference type="eggNOG" id="COG1528">
    <property type="taxonomic scope" value="Bacteria"/>
</dbReference>
<evidence type="ECO:0000256" key="5">
    <source>
        <dbReference type="ARBA" id="ARBA00023004"/>
    </source>
</evidence>
<dbReference type="GO" id="GO:0004322">
    <property type="term" value="F:ferroxidase activity"/>
    <property type="evidence" value="ECO:0007669"/>
    <property type="project" value="TreeGrafter"/>
</dbReference>
<keyword evidence="2 8" id="KW-0409">Iron storage</keyword>
<sequence length="186" mass="21190">MRENNEFILLFANLCGAIMLKKEMIDQLNEQLNLEFYSANLYLQMSAWCSDKGFEGAAAFLMQHSQEEMEHMHRLFKYVSDTGALPLLGAIAAPPVEFESLSDVFQQTYEHEQHITTKINELADLAMTLKDYSSFNFLQWYVAEQHEEETLFKSVLDKLGLVSNTGNGLFFVDKDLKGMVNQGPSA</sequence>
<organism evidence="10 11">
    <name type="scientific">Ewingella americana (strain ATCC 33852 / DSM 4580 / CCUG 14506 / JCM 5911 / LMG 7869 / NCTC 12157 / CDC 1468-78)</name>
    <dbReference type="NCBI Taxonomy" id="910964"/>
    <lineage>
        <taxon>Bacteria</taxon>
        <taxon>Pseudomonadati</taxon>
        <taxon>Pseudomonadota</taxon>
        <taxon>Gammaproteobacteria</taxon>
        <taxon>Enterobacterales</taxon>
        <taxon>Yersiniaceae</taxon>
        <taxon>Ewingella</taxon>
    </lineage>
</organism>
<evidence type="ECO:0000256" key="7">
    <source>
        <dbReference type="PIRSR" id="PIRSR601519-1"/>
    </source>
</evidence>
<dbReference type="Proteomes" id="UP000028640">
    <property type="component" value="Unassembled WGS sequence"/>
</dbReference>